<evidence type="ECO:0000256" key="1">
    <source>
        <dbReference type="SAM" id="Phobius"/>
    </source>
</evidence>
<proteinExistence type="predicted"/>
<sequence length="251" mass="28058">MKAIILPKCTSDERRKRMFWWFLLALFFLVILIPFFILVLLPLGLTAHSVVVLLTALPQLLDVARDRRRRRHHALEHATINVLEEHAGHALPISGLAEADGFRLTTPLPLSAEAILDAAEEALLRLQRGETHLALHPRCGTTIVAGQLLFAATLLLVFLFWTEWFWVGFLVALLLALTGARPLSLVLQRFLTTDADVRGLALSHIEPALPSSIWSAFLMISTGPTWKVVVVETPTVRRVKIEGQGGRYRAF</sequence>
<dbReference type="EMBL" id="BBZA01000068">
    <property type="protein sequence ID" value="GAP62625.1"/>
    <property type="molecule type" value="Genomic_DNA"/>
</dbReference>
<reference evidence="2 3" key="1">
    <citation type="journal article" date="2015" name="Genome Announc.">
        <title>Draft Genome Sequence of a Heterotrophic Facultative Anaerobic Thermophilic Bacterium, Ardenticatena maritima Strain 110ST.</title>
        <authorList>
            <person name="Kawaichi S."/>
            <person name="Yoshida T."/>
            <person name="Sako Y."/>
            <person name="Nakamura R."/>
        </authorList>
    </citation>
    <scope>NUCLEOTIDE SEQUENCE [LARGE SCALE GENOMIC DNA]</scope>
    <source>
        <strain evidence="2 3">110S</strain>
    </source>
</reference>
<keyword evidence="1" id="KW-1133">Transmembrane helix</keyword>
<feature type="transmembrane region" description="Helical" evidence="1">
    <location>
        <begin position="164"/>
        <end position="183"/>
    </location>
</feature>
<dbReference type="Proteomes" id="UP000037784">
    <property type="component" value="Unassembled WGS sequence"/>
</dbReference>
<evidence type="ECO:0000313" key="2">
    <source>
        <dbReference type="EMBL" id="GAP62625.1"/>
    </source>
</evidence>
<comment type="caution">
    <text evidence="2">The sequence shown here is derived from an EMBL/GenBank/DDBJ whole genome shotgun (WGS) entry which is preliminary data.</text>
</comment>
<reference evidence="3" key="2">
    <citation type="submission" date="2015-08" db="EMBL/GenBank/DDBJ databases">
        <title>Draft Genome Sequence of a Heterotrophic Facultative Anaerobic Bacterium Ardenticatena maritima Strain 110S.</title>
        <authorList>
            <person name="Kawaichi S."/>
            <person name="Yoshida T."/>
            <person name="Sako Y."/>
            <person name="Nakamura R."/>
        </authorList>
    </citation>
    <scope>NUCLEOTIDE SEQUENCE [LARGE SCALE GENOMIC DNA]</scope>
    <source>
        <strain evidence="3">110S</strain>
    </source>
</reference>
<feature type="transmembrane region" description="Helical" evidence="1">
    <location>
        <begin position="20"/>
        <end position="41"/>
    </location>
</feature>
<dbReference type="AlphaFoldDB" id="A0A0M8K691"/>
<dbReference type="STRING" id="872965.SE16_12070"/>
<evidence type="ECO:0000313" key="3">
    <source>
        <dbReference type="Proteomes" id="UP000037784"/>
    </source>
</evidence>
<feature type="transmembrane region" description="Helical" evidence="1">
    <location>
        <begin position="135"/>
        <end position="158"/>
    </location>
</feature>
<dbReference type="InParanoid" id="A0A0M8K691"/>
<keyword evidence="3" id="KW-1185">Reference proteome</keyword>
<feature type="transmembrane region" description="Helical" evidence="1">
    <location>
        <begin position="47"/>
        <end position="64"/>
    </location>
</feature>
<organism evidence="2 3">
    <name type="scientific">Ardenticatena maritima</name>
    <dbReference type="NCBI Taxonomy" id="872965"/>
    <lineage>
        <taxon>Bacteria</taxon>
        <taxon>Bacillati</taxon>
        <taxon>Chloroflexota</taxon>
        <taxon>Ardenticatenia</taxon>
        <taxon>Ardenticatenales</taxon>
        <taxon>Ardenticatenaceae</taxon>
        <taxon>Ardenticatena</taxon>
    </lineage>
</organism>
<dbReference type="Pfam" id="PF19928">
    <property type="entry name" value="DUF6391"/>
    <property type="match status" value="1"/>
</dbReference>
<keyword evidence="1" id="KW-0472">Membrane</keyword>
<keyword evidence="1" id="KW-0812">Transmembrane</keyword>
<gene>
    <name evidence="2" type="ORF">ARMA_1048</name>
</gene>
<protein>
    <submittedName>
        <fullName evidence="2">Uncharacterized protein</fullName>
    </submittedName>
</protein>
<name>A0A0M8K691_9CHLR</name>
<accession>A0A0M8K691</accession>